<comment type="subcellular location">
    <subcellularLocation>
        <location evidence="6">Cytoplasm</location>
    </subcellularLocation>
</comment>
<dbReference type="PANTHER" id="PTHR23133:SF2">
    <property type="entry name" value="IMIDAZOLEGLYCEROL-PHOSPHATE DEHYDRATASE"/>
    <property type="match status" value="1"/>
</dbReference>
<protein>
    <recommendedName>
        <fullName evidence="2 6">Imidazoleglycerol-phosphate dehydratase</fullName>
        <shortName evidence="6">IGPD</shortName>
        <ecNumber evidence="6">4.2.1.19</ecNumber>
    </recommendedName>
</protein>
<organism evidence="7 8">
    <name type="scientific">Dehalococcoides mccartyi</name>
    <dbReference type="NCBI Taxonomy" id="61435"/>
    <lineage>
        <taxon>Bacteria</taxon>
        <taxon>Bacillati</taxon>
        <taxon>Chloroflexota</taxon>
        <taxon>Dehalococcoidia</taxon>
        <taxon>Dehalococcoidales</taxon>
        <taxon>Dehalococcoidaceae</taxon>
        <taxon>Dehalococcoides</taxon>
    </lineage>
</organism>
<keyword evidence="3 6" id="KW-0028">Amino-acid biosynthesis</keyword>
<dbReference type="Pfam" id="PF00475">
    <property type="entry name" value="IGPD"/>
    <property type="match status" value="1"/>
</dbReference>
<dbReference type="GO" id="GO:0000105">
    <property type="term" value="P:L-histidine biosynthetic process"/>
    <property type="evidence" value="ECO:0007669"/>
    <property type="project" value="UniProtKB-UniRule"/>
</dbReference>
<accession>A0A2J1DYD2</accession>
<dbReference type="FunFam" id="3.30.230.40:FF:000001">
    <property type="entry name" value="Imidazoleglycerol-phosphate dehydratase HisB"/>
    <property type="match status" value="1"/>
</dbReference>
<dbReference type="FunFam" id="3.30.230.40:FF:000003">
    <property type="entry name" value="Imidazoleglycerol-phosphate dehydratase HisB"/>
    <property type="match status" value="1"/>
</dbReference>
<dbReference type="GO" id="GO:0004424">
    <property type="term" value="F:imidazoleglycerol-phosphate dehydratase activity"/>
    <property type="evidence" value="ECO:0007669"/>
    <property type="project" value="UniProtKB-UniRule"/>
</dbReference>
<dbReference type="InterPro" id="IPR020565">
    <property type="entry name" value="ImidazoleglycerP_deHydtase_CS"/>
</dbReference>
<evidence type="ECO:0000256" key="3">
    <source>
        <dbReference type="ARBA" id="ARBA00022605"/>
    </source>
</evidence>
<dbReference type="Proteomes" id="UP000233649">
    <property type="component" value="Unassembled WGS sequence"/>
</dbReference>
<dbReference type="InterPro" id="IPR038494">
    <property type="entry name" value="IGPD_sf"/>
</dbReference>
<dbReference type="GO" id="GO:0005737">
    <property type="term" value="C:cytoplasm"/>
    <property type="evidence" value="ECO:0007669"/>
    <property type="project" value="UniProtKB-SubCell"/>
</dbReference>
<dbReference type="HAMAP" id="MF_00076">
    <property type="entry name" value="HisB"/>
    <property type="match status" value="1"/>
</dbReference>
<dbReference type="EC" id="4.2.1.19" evidence="6"/>
<name>A0A2J1DYD2_9CHLR</name>
<sequence length="166" mass="18101">MCTGVRLFDHMLSQLAKHGLFDINISANGDDIHHLVEDVALTLGKAFNEALGERKGIVRMADATVPMDDSLASVALDLSGRGYAVMDLSFAKNDLTGFPTDLVRHFLETFAIEGRLNLHARILYGSNDHHKAEALFKALARALDKATSIDPRREGVAPSTKGMLEN</sequence>
<dbReference type="InterPro" id="IPR000807">
    <property type="entry name" value="ImidazoleglycerolP_deHydtase"/>
</dbReference>
<dbReference type="SUPFAM" id="SSF54211">
    <property type="entry name" value="Ribosomal protein S5 domain 2-like"/>
    <property type="match status" value="2"/>
</dbReference>
<keyword evidence="5 6" id="KW-0456">Lyase</keyword>
<proteinExistence type="inferred from homology"/>
<gene>
    <name evidence="6" type="primary">hisB</name>
    <name evidence="7" type="ORF">CVH13_00716</name>
</gene>
<dbReference type="Gene3D" id="3.30.230.40">
    <property type="entry name" value="Imidazole glycerol phosphate dehydratase, domain 1"/>
    <property type="match status" value="2"/>
</dbReference>
<comment type="pathway">
    <text evidence="1 6">Amino-acid biosynthesis; L-histidine biosynthesis; L-histidine from 5-phospho-alpha-D-ribose 1-diphosphate: step 6/9.</text>
</comment>
<evidence type="ECO:0000313" key="8">
    <source>
        <dbReference type="Proteomes" id="UP000233649"/>
    </source>
</evidence>
<evidence type="ECO:0000256" key="5">
    <source>
        <dbReference type="ARBA" id="ARBA00023239"/>
    </source>
</evidence>
<keyword evidence="6" id="KW-0963">Cytoplasm</keyword>
<dbReference type="EMBL" id="PHFD01000140">
    <property type="protein sequence ID" value="PKH47139.1"/>
    <property type="molecule type" value="Genomic_DNA"/>
</dbReference>
<comment type="caution">
    <text evidence="7">The sequence shown here is derived from an EMBL/GenBank/DDBJ whole genome shotgun (WGS) entry which is preliminary data.</text>
</comment>
<dbReference type="PANTHER" id="PTHR23133">
    <property type="entry name" value="IMIDAZOLEGLYCEROL-PHOSPHATE DEHYDRATASE HIS7"/>
    <property type="match status" value="1"/>
</dbReference>
<evidence type="ECO:0000256" key="2">
    <source>
        <dbReference type="ARBA" id="ARBA00016664"/>
    </source>
</evidence>
<evidence type="ECO:0000313" key="7">
    <source>
        <dbReference type="EMBL" id="PKH47139.1"/>
    </source>
</evidence>
<dbReference type="AlphaFoldDB" id="A0A2J1DYD2"/>
<keyword evidence="4 6" id="KW-0368">Histidine biosynthesis</keyword>
<dbReference type="CDD" id="cd07914">
    <property type="entry name" value="IGPD"/>
    <property type="match status" value="1"/>
</dbReference>
<reference evidence="7 8" key="1">
    <citation type="journal article" date="2017" name="FEMS Microbiol. Ecol.">
        <title>Reconstructed genomes of novel Dehalococcoides mccartyi strains from 1,2,3,4-tetrachlorodibenzo-p-dioxin-dechlorinating enrichment cultures reveal divergent reductive dehalogenase gene profiles.</title>
        <authorList>
            <person name="Dam H.T."/>
            <person name="Vollmers J."/>
            <person name="Kaster A.K."/>
            <person name="Haggblom M.M."/>
        </authorList>
    </citation>
    <scope>NUCLEOTIDE SEQUENCE [LARGE SCALE GENOMIC DNA]</scope>
    <source>
        <strain evidence="7 8">H1-3-2.001</strain>
    </source>
</reference>
<evidence type="ECO:0000256" key="4">
    <source>
        <dbReference type="ARBA" id="ARBA00023102"/>
    </source>
</evidence>
<comment type="similarity">
    <text evidence="6">Belongs to the imidazoleglycerol-phosphate dehydratase family.</text>
</comment>
<comment type="catalytic activity">
    <reaction evidence="6">
        <text>D-erythro-1-(imidazol-4-yl)glycerol 3-phosphate = 3-(imidazol-4-yl)-2-oxopropyl phosphate + H2O</text>
        <dbReference type="Rhea" id="RHEA:11040"/>
        <dbReference type="ChEBI" id="CHEBI:15377"/>
        <dbReference type="ChEBI" id="CHEBI:57766"/>
        <dbReference type="ChEBI" id="CHEBI:58278"/>
        <dbReference type="EC" id="4.2.1.19"/>
    </reaction>
</comment>
<dbReference type="UniPathway" id="UPA00031">
    <property type="reaction ID" value="UER00011"/>
</dbReference>
<dbReference type="NCBIfam" id="NF002116">
    <property type="entry name" value="PRK00951.2-6"/>
    <property type="match status" value="1"/>
</dbReference>
<dbReference type="InterPro" id="IPR020568">
    <property type="entry name" value="Ribosomal_Su5_D2-typ_SF"/>
</dbReference>
<evidence type="ECO:0000256" key="1">
    <source>
        <dbReference type="ARBA" id="ARBA00005047"/>
    </source>
</evidence>
<dbReference type="PROSITE" id="PS00955">
    <property type="entry name" value="IGP_DEHYDRATASE_2"/>
    <property type="match status" value="1"/>
</dbReference>
<evidence type="ECO:0000256" key="6">
    <source>
        <dbReference type="HAMAP-Rule" id="MF_00076"/>
    </source>
</evidence>